<accession>G9ZBD3</accession>
<dbReference type="EMBL" id="AGCM01000003">
    <property type="protein sequence ID" value="EHM56150.1"/>
    <property type="molecule type" value="Genomic_DNA"/>
</dbReference>
<evidence type="ECO:0000313" key="1">
    <source>
        <dbReference type="EMBL" id="EHM56150.1"/>
    </source>
</evidence>
<gene>
    <name evidence="1" type="ORF">HMPREF9080_00056</name>
</gene>
<evidence type="ECO:0000313" key="2">
    <source>
        <dbReference type="Proteomes" id="UP000004750"/>
    </source>
</evidence>
<sequence length="42" mass="4917">MSGNDGSKVVTVIKPLKIVDISDLWEQKTLERYYFDTKKLKE</sequence>
<name>G9ZBD3_9GAMM</name>
<organism evidence="1 2">
    <name type="scientific">Cardiobacterium valvarum F0432</name>
    <dbReference type="NCBI Taxonomy" id="797473"/>
    <lineage>
        <taxon>Bacteria</taxon>
        <taxon>Pseudomonadati</taxon>
        <taxon>Pseudomonadota</taxon>
        <taxon>Gammaproteobacteria</taxon>
        <taxon>Cardiobacteriales</taxon>
        <taxon>Cardiobacteriaceae</taxon>
        <taxon>Cardiobacterium</taxon>
    </lineage>
</organism>
<protein>
    <submittedName>
        <fullName evidence="1">Uncharacterized protein</fullName>
    </submittedName>
</protein>
<proteinExistence type="predicted"/>
<dbReference type="Proteomes" id="UP000004750">
    <property type="component" value="Unassembled WGS sequence"/>
</dbReference>
<reference evidence="1 2" key="1">
    <citation type="submission" date="2011-08" db="EMBL/GenBank/DDBJ databases">
        <authorList>
            <person name="Weinstock G."/>
            <person name="Sodergren E."/>
            <person name="Clifton S."/>
            <person name="Fulton L."/>
            <person name="Fulton B."/>
            <person name="Courtney L."/>
            <person name="Fronick C."/>
            <person name="Harrison M."/>
            <person name="Strong C."/>
            <person name="Farmer C."/>
            <person name="Delahaunty K."/>
            <person name="Markovic C."/>
            <person name="Hall O."/>
            <person name="Minx P."/>
            <person name="Tomlinson C."/>
            <person name="Mitreva M."/>
            <person name="Hou S."/>
            <person name="Chen J."/>
            <person name="Wollam A."/>
            <person name="Pepin K.H."/>
            <person name="Johnson M."/>
            <person name="Bhonagiri V."/>
            <person name="Zhang X."/>
            <person name="Suruliraj S."/>
            <person name="Warren W."/>
            <person name="Chinwalla A."/>
            <person name="Mardis E.R."/>
            <person name="Wilson R.K."/>
        </authorList>
    </citation>
    <scope>NUCLEOTIDE SEQUENCE [LARGE SCALE GENOMIC DNA]</scope>
    <source>
        <strain evidence="1 2">F0432</strain>
    </source>
</reference>
<comment type="caution">
    <text evidence="1">The sequence shown here is derived from an EMBL/GenBank/DDBJ whole genome shotgun (WGS) entry which is preliminary data.</text>
</comment>
<dbReference type="AlphaFoldDB" id="G9ZBD3"/>
<dbReference type="STRING" id="797473.HMPREF9080_00056"/>
<dbReference type="HOGENOM" id="CLU_3248989_0_0_6"/>